<feature type="domain" description="Pyrrolo-quinoline quinone repeat" evidence="5">
    <location>
        <begin position="41"/>
        <end position="394"/>
    </location>
</feature>
<dbReference type="GO" id="GO:0016491">
    <property type="term" value="F:oxidoreductase activity"/>
    <property type="evidence" value="ECO:0007669"/>
    <property type="project" value="UniProtKB-KW"/>
</dbReference>
<dbReference type="SMART" id="SM00564">
    <property type="entry name" value="PQQ"/>
    <property type="match status" value="6"/>
</dbReference>
<dbReference type="Gene3D" id="2.140.10.10">
    <property type="entry name" value="Quinoprotein alcohol dehydrogenase-like superfamily"/>
    <property type="match status" value="1"/>
</dbReference>
<protein>
    <submittedName>
        <fullName evidence="8">Uncharacterized protein LOC107486737</fullName>
    </submittedName>
</protein>
<keyword evidence="4" id="KW-0732">Signal</keyword>
<dbReference type="PANTHER" id="PTHR32303">
    <property type="entry name" value="QUINOPROTEIN ALCOHOL DEHYDROGENASE (CYTOCHROME C)"/>
    <property type="match status" value="1"/>
</dbReference>
<dbReference type="InterPro" id="IPR002372">
    <property type="entry name" value="PQQ_rpt_dom"/>
</dbReference>
<gene>
    <name evidence="8" type="primary">LOC107486737</name>
</gene>
<comment type="cofactor">
    <cofactor evidence="1">
        <name>pyrroloquinoline quinone</name>
        <dbReference type="ChEBI" id="CHEBI:58442"/>
    </cofactor>
</comment>
<dbReference type="SUPFAM" id="SSF50998">
    <property type="entry name" value="Quinoprotein alcohol dehydrogenase-like"/>
    <property type="match status" value="1"/>
</dbReference>
<accession>A0A6P4DCF7</accession>
<dbReference type="PANTHER" id="PTHR32303:SF23">
    <property type="entry name" value="POLYVINYLALCOHOL DEHYDROGENASE-LIKE PROTEIN"/>
    <property type="match status" value="1"/>
</dbReference>
<dbReference type="RefSeq" id="XP_015962791.1">
    <property type="nucleotide sequence ID" value="XM_016107305.3"/>
</dbReference>
<comment type="similarity">
    <text evidence="2">Belongs to the bacterial PQQ dehydrogenase family.</text>
</comment>
<dbReference type="InterPro" id="IPR018391">
    <property type="entry name" value="PQQ_b-propeller_rpt"/>
</dbReference>
<dbReference type="OrthoDB" id="416253at2759"/>
<proteinExistence type="inferred from homology"/>
<name>A0A6P4DCF7_ARADU</name>
<dbReference type="KEGG" id="adu:107486737"/>
<dbReference type="Proteomes" id="UP000515211">
    <property type="component" value="Chromosome 4"/>
</dbReference>
<evidence type="ECO:0000259" key="6">
    <source>
        <dbReference type="Pfam" id="PF13360"/>
    </source>
</evidence>
<evidence type="ECO:0000313" key="8">
    <source>
        <dbReference type="RefSeq" id="XP_015962791.1"/>
    </source>
</evidence>
<sequence length="544" mass="58992">MVSSKQMASFVISVFVFCLLASSFSSKALNFKLSTKEQQNWINHGGDIYNRRYANKEHKINLETVSNLTLKWKFYTGKDITATPSIFDGTLYFPSWKGEIFAVRACDGSLVWKQNLQELTGLTPTGLVAGVNNLTVSRATPTIADEFVIVGIYGPAVVIALKRLTGELVWQTRLDSHDSSVLTMSGTYYKRAFYVGTSSLEEGSSPEQCCTFRGSFSKLDIHTGAILWQTYMLPDNHGKLGEYAGAAVWGSSPSIDEARNHVYIATGNLYSAPLRVRRCQEKQNNLTTRPTHPDECVEEENHSNSILALDLDNGEMKWYHQLGGYDVWFLACNNVSSSPNCPPGPNPDADFSEAPMMITIDVKGRKEDIVVAVQKSGFAWALHRDNGNIVWSTEAGPGGIAGGGYWGAATDTKMIYTNIANSDAKNFTLKPSNKTTTSGGWVAMDASSGTILWSVGNPSNASASGPVSVANDIVFAGSPDWKGSIYAINAKSGEIVWSFETGATVYGGMSISDGCIYLGNGYNVSLGLFFGNHTSGTSLYAFCV</sequence>
<dbReference type="AlphaFoldDB" id="A0A6P4DCF7"/>
<evidence type="ECO:0000313" key="7">
    <source>
        <dbReference type="Proteomes" id="UP000515211"/>
    </source>
</evidence>
<evidence type="ECO:0000256" key="4">
    <source>
        <dbReference type="SAM" id="SignalP"/>
    </source>
</evidence>
<reference evidence="7" key="1">
    <citation type="journal article" date="2016" name="Nat. Genet.">
        <title>The genome sequences of Arachis duranensis and Arachis ipaensis, the diploid ancestors of cultivated peanut.</title>
        <authorList>
            <person name="Bertioli D.J."/>
            <person name="Cannon S.B."/>
            <person name="Froenicke L."/>
            <person name="Huang G."/>
            <person name="Farmer A.D."/>
            <person name="Cannon E.K."/>
            <person name="Liu X."/>
            <person name="Gao D."/>
            <person name="Clevenger J."/>
            <person name="Dash S."/>
            <person name="Ren L."/>
            <person name="Moretzsohn M.C."/>
            <person name="Shirasawa K."/>
            <person name="Huang W."/>
            <person name="Vidigal B."/>
            <person name="Abernathy B."/>
            <person name="Chu Y."/>
            <person name="Niederhuth C.E."/>
            <person name="Umale P."/>
            <person name="Araujo A.C."/>
            <person name="Kozik A."/>
            <person name="Kim K.D."/>
            <person name="Burow M.D."/>
            <person name="Varshney R.K."/>
            <person name="Wang X."/>
            <person name="Zhang X."/>
            <person name="Barkley N."/>
            <person name="Guimaraes P.M."/>
            <person name="Isobe S."/>
            <person name="Guo B."/>
            <person name="Liao B."/>
            <person name="Stalker H.T."/>
            <person name="Schmitz R.J."/>
            <person name="Scheffler B.E."/>
            <person name="Leal-Bertioli S.C."/>
            <person name="Xun X."/>
            <person name="Jackson S.A."/>
            <person name="Michelmore R."/>
            <person name="Ozias-Akins P."/>
        </authorList>
    </citation>
    <scope>NUCLEOTIDE SEQUENCE [LARGE SCALE GENOMIC DNA]</scope>
    <source>
        <strain evidence="7">cv. V14167</strain>
    </source>
</reference>
<keyword evidence="3" id="KW-0560">Oxidoreductase</keyword>
<evidence type="ECO:0000256" key="3">
    <source>
        <dbReference type="ARBA" id="ARBA00023002"/>
    </source>
</evidence>
<feature type="signal peptide" evidence="4">
    <location>
        <begin position="1"/>
        <end position="28"/>
    </location>
</feature>
<organism evidence="7 8">
    <name type="scientific">Arachis duranensis</name>
    <name type="common">Wild peanut</name>
    <dbReference type="NCBI Taxonomy" id="130453"/>
    <lineage>
        <taxon>Eukaryota</taxon>
        <taxon>Viridiplantae</taxon>
        <taxon>Streptophyta</taxon>
        <taxon>Embryophyta</taxon>
        <taxon>Tracheophyta</taxon>
        <taxon>Spermatophyta</taxon>
        <taxon>Magnoliopsida</taxon>
        <taxon>eudicotyledons</taxon>
        <taxon>Gunneridae</taxon>
        <taxon>Pentapetalae</taxon>
        <taxon>rosids</taxon>
        <taxon>fabids</taxon>
        <taxon>Fabales</taxon>
        <taxon>Fabaceae</taxon>
        <taxon>Papilionoideae</taxon>
        <taxon>50 kb inversion clade</taxon>
        <taxon>dalbergioids sensu lato</taxon>
        <taxon>Dalbergieae</taxon>
        <taxon>Pterocarpus clade</taxon>
        <taxon>Arachis</taxon>
    </lineage>
</organism>
<keyword evidence="7" id="KW-1185">Reference proteome</keyword>
<evidence type="ECO:0000256" key="1">
    <source>
        <dbReference type="ARBA" id="ARBA00001931"/>
    </source>
</evidence>
<dbReference type="InterPro" id="IPR011047">
    <property type="entry name" value="Quinoprotein_ADH-like_sf"/>
</dbReference>
<reference evidence="8" key="2">
    <citation type="submission" date="2025-08" db="UniProtKB">
        <authorList>
            <consortium name="RefSeq"/>
        </authorList>
    </citation>
    <scope>IDENTIFICATION</scope>
    <source>
        <tissue evidence="8">Whole plant</tissue>
    </source>
</reference>
<feature type="domain" description="Pyrrolo-quinoline quinone repeat" evidence="6">
    <location>
        <begin position="440"/>
        <end position="518"/>
    </location>
</feature>
<dbReference type="Pfam" id="PF13360">
    <property type="entry name" value="PQQ_2"/>
    <property type="match status" value="1"/>
</dbReference>
<feature type="chain" id="PRO_5027983849" evidence="4">
    <location>
        <begin position="29"/>
        <end position="544"/>
    </location>
</feature>
<evidence type="ECO:0000259" key="5">
    <source>
        <dbReference type="Pfam" id="PF01011"/>
    </source>
</evidence>
<dbReference type="Pfam" id="PF01011">
    <property type="entry name" value="PQQ"/>
    <property type="match status" value="1"/>
</dbReference>
<evidence type="ECO:0000256" key="2">
    <source>
        <dbReference type="ARBA" id="ARBA00008156"/>
    </source>
</evidence>
<dbReference type="GeneID" id="107486737"/>